<sequence>MRFTNFGMLALLSAIAIAYEAFPYEAVHELTPLKVTIYNDVDSCDAGDNTMYRIIEGAAAGGNGPDVGTCYTFDDDMPGTICAQFTRGGWEGPNGPGCTGPGRSQNDGCITASEEGWDRFRSFRCDWDGSVDVLGNVGCQLDKMTKSPSPAAEKSSPREAVAVKEPSPPIQTADPANDQMAPLEAEVLVDDDSTDDELSTASLRSSIREYNMINEYYLPSDEHESERLDLQNHQLLLTFGGKRYFAPNAETAKRVLDVGTGTGIWAVEFADEHPHAEVIGVDIAAIQPTFVPPNCTFEIDDAEKEWTWSQKFDYIFVRLMVGSLADWDKFTRKCFENLEPGGWLEVIDPTFPASSDDGTLKPNSPLNRWDELTSKGAANLGRPFDEGVNHEKRLKEQGFVNVTRKSFKWPINTWPKDPKYKEIGLWTLANIERNLESISTILLAHGLGMSQEEILVFISEVRAEMRNPRVHAYWEVFVVTGQKPE</sequence>
<name>A0ACC1SQD0_9HYPO</name>
<reference evidence="1" key="1">
    <citation type="submission" date="2022-08" db="EMBL/GenBank/DDBJ databases">
        <title>Genome Sequence of Fusarium decemcellulare.</title>
        <authorList>
            <person name="Buettner E."/>
        </authorList>
    </citation>
    <scope>NUCLEOTIDE SEQUENCE</scope>
    <source>
        <strain evidence="1">Babe19</strain>
    </source>
</reference>
<accession>A0ACC1SQD0</accession>
<evidence type="ECO:0000313" key="2">
    <source>
        <dbReference type="Proteomes" id="UP001148629"/>
    </source>
</evidence>
<organism evidence="1 2">
    <name type="scientific">Fusarium decemcellulare</name>
    <dbReference type="NCBI Taxonomy" id="57161"/>
    <lineage>
        <taxon>Eukaryota</taxon>
        <taxon>Fungi</taxon>
        <taxon>Dikarya</taxon>
        <taxon>Ascomycota</taxon>
        <taxon>Pezizomycotina</taxon>
        <taxon>Sordariomycetes</taxon>
        <taxon>Hypocreomycetidae</taxon>
        <taxon>Hypocreales</taxon>
        <taxon>Nectriaceae</taxon>
        <taxon>Fusarium</taxon>
        <taxon>Fusarium decemcellulare species complex</taxon>
    </lineage>
</organism>
<keyword evidence="2" id="KW-1185">Reference proteome</keyword>
<proteinExistence type="predicted"/>
<dbReference type="Proteomes" id="UP001148629">
    <property type="component" value="Unassembled WGS sequence"/>
</dbReference>
<evidence type="ECO:0000313" key="1">
    <source>
        <dbReference type="EMBL" id="KAJ3544246.1"/>
    </source>
</evidence>
<comment type="caution">
    <text evidence="1">The sequence shown here is derived from an EMBL/GenBank/DDBJ whole genome shotgun (WGS) entry which is preliminary data.</text>
</comment>
<protein>
    <submittedName>
        <fullName evidence="1">Uncharacterized protein</fullName>
    </submittedName>
</protein>
<gene>
    <name evidence="1" type="ORF">NM208_g3155</name>
</gene>
<dbReference type="EMBL" id="JANRMS010000204">
    <property type="protein sequence ID" value="KAJ3544246.1"/>
    <property type="molecule type" value="Genomic_DNA"/>
</dbReference>